<dbReference type="STRING" id="294935.ATN88_09620"/>
<keyword evidence="2" id="KW-0012">Acyltransferase</keyword>
<dbReference type="InterPro" id="IPR016181">
    <property type="entry name" value="Acyl_CoA_acyltransferase"/>
</dbReference>
<dbReference type="OrthoDB" id="9801656at2"/>
<comment type="caution">
    <text evidence="5">The sequence shown here is derived from an EMBL/GenBank/DDBJ whole genome shotgun (WGS) entry which is preliminary data.</text>
</comment>
<evidence type="ECO:0000256" key="3">
    <source>
        <dbReference type="ARBA" id="ARBA00038502"/>
    </source>
</evidence>
<keyword evidence="1" id="KW-0808">Transferase</keyword>
<dbReference type="Gene3D" id="3.40.630.30">
    <property type="match status" value="1"/>
</dbReference>
<feature type="domain" description="N-acetyltransferase" evidence="4">
    <location>
        <begin position="1"/>
        <end position="169"/>
    </location>
</feature>
<dbReference type="InterPro" id="IPR000182">
    <property type="entry name" value="GNAT_dom"/>
</dbReference>
<dbReference type="RefSeq" id="WP_067413850.1">
    <property type="nucleotide sequence ID" value="NZ_LNTY01000025.1"/>
</dbReference>
<protein>
    <recommendedName>
        <fullName evidence="4">N-acetyltransferase domain-containing protein</fullName>
    </recommendedName>
</protein>
<proteinExistence type="inferred from homology"/>
<dbReference type="PANTHER" id="PTHR43792:SF8">
    <property type="entry name" value="[RIBOSOMAL PROTEIN US5]-ALANINE N-ACETYLTRANSFERASE"/>
    <property type="match status" value="1"/>
</dbReference>
<dbReference type="SUPFAM" id="SSF55729">
    <property type="entry name" value="Acyl-CoA N-acyltransferases (Nat)"/>
    <property type="match status" value="1"/>
</dbReference>
<name>A0A135IAH6_9GAMM</name>
<organism evidence="5 6">
    <name type="scientific">Enterovibrio coralii</name>
    <dbReference type="NCBI Taxonomy" id="294935"/>
    <lineage>
        <taxon>Bacteria</taxon>
        <taxon>Pseudomonadati</taxon>
        <taxon>Pseudomonadota</taxon>
        <taxon>Gammaproteobacteria</taxon>
        <taxon>Vibrionales</taxon>
        <taxon>Vibrionaceae</taxon>
        <taxon>Enterovibrio</taxon>
    </lineage>
</organism>
<comment type="similarity">
    <text evidence="3">Belongs to the acetyltransferase family. RimJ subfamily.</text>
</comment>
<dbReference type="AlphaFoldDB" id="A0A135IAH6"/>
<evidence type="ECO:0000259" key="4">
    <source>
        <dbReference type="PROSITE" id="PS51186"/>
    </source>
</evidence>
<dbReference type="GO" id="GO:0008999">
    <property type="term" value="F:protein-N-terminal-alanine acetyltransferase activity"/>
    <property type="evidence" value="ECO:0007669"/>
    <property type="project" value="TreeGrafter"/>
</dbReference>
<accession>A0A135IAH6</accession>
<evidence type="ECO:0000313" key="5">
    <source>
        <dbReference type="EMBL" id="KXF82384.1"/>
    </source>
</evidence>
<evidence type="ECO:0000256" key="1">
    <source>
        <dbReference type="ARBA" id="ARBA00022679"/>
    </source>
</evidence>
<gene>
    <name evidence="5" type="ORF">ATN88_09620</name>
</gene>
<evidence type="ECO:0000313" key="6">
    <source>
        <dbReference type="Proteomes" id="UP000070529"/>
    </source>
</evidence>
<reference evidence="5 6" key="1">
    <citation type="submission" date="2015-11" db="EMBL/GenBank/DDBJ databases">
        <title>Genomic Taxonomy of the Vibrionaceae.</title>
        <authorList>
            <person name="Gomez-Gil B."/>
            <person name="Enciso-Ibarra J."/>
        </authorList>
    </citation>
    <scope>NUCLEOTIDE SEQUENCE [LARGE SCALE GENOMIC DNA]</scope>
    <source>
        <strain evidence="5 6">CAIM 912</strain>
    </source>
</reference>
<keyword evidence="6" id="KW-1185">Reference proteome</keyword>
<dbReference type="PROSITE" id="PS51186">
    <property type="entry name" value="GNAT"/>
    <property type="match status" value="1"/>
</dbReference>
<evidence type="ECO:0000256" key="2">
    <source>
        <dbReference type="ARBA" id="ARBA00023315"/>
    </source>
</evidence>
<dbReference type="PANTHER" id="PTHR43792">
    <property type="entry name" value="GNAT FAMILY, PUTATIVE (AFU_ORTHOLOGUE AFUA_3G00765)-RELATED-RELATED"/>
    <property type="match status" value="1"/>
</dbReference>
<dbReference type="Pfam" id="PF13302">
    <property type="entry name" value="Acetyltransf_3"/>
    <property type="match status" value="1"/>
</dbReference>
<dbReference type="GO" id="GO:0005737">
    <property type="term" value="C:cytoplasm"/>
    <property type="evidence" value="ECO:0007669"/>
    <property type="project" value="TreeGrafter"/>
</dbReference>
<dbReference type="InterPro" id="IPR051531">
    <property type="entry name" value="N-acetyltransferase"/>
</dbReference>
<dbReference type="Proteomes" id="UP000070529">
    <property type="component" value="Unassembled WGS sequence"/>
</dbReference>
<dbReference type="EMBL" id="LNTY01000025">
    <property type="protein sequence ID" value="KXF82384.1"/>
    <property type="molecule type" value="Genomic_DNA"/>
</dbReference>
<sequence>MTICIFEPLSLEHCEALLNFEIKNRAWFERYIAPRPPHFFDLHGLTRATHTALELQSNLTHRLFVMVDEQQRIVGRANINEIRDDHAVIGYRVCEQAVGKGIATKAVQALIAVCKDELDVDYMLAKTTPHNIGSQKVLAKTGFRYIGRERNAAKIQGRFNDLWLYQFDL</sequence>